<evidence type="ECO:0000256" key="1">
    <source>
        <dbReference type="SAM" id="MobiDB-lite"/>
    </source>
</evidence>
<feature type="region of interest" description="Disordered" evidence="1">
    <location>
        <begin position="241"/>
        <end position="265"/>
    </location>
</feature>
<reference evidence="3 4" key="1">
    <citation type="journal article" date="2016" name="J. Microbiol.">
        <title>Dankookia rubra gen. nov., sp. nov., an alphaproteobacterium isolated from sediment of a shallow stream.</title>
        <authorList>
            <person name="Kim W.H."/>
            <person name="Kim D.H."/>
            <person name="Kang K."/>
            <person name="Ahn T.Y."/>
        </authorList>
    </citation>
    <scope>NUCLEOTIDE SEQUENCE [LARGE SCALE GENOMIC DNA]</scope>
    <source>
        <strain evidence="3 4">JCM30602</strain>
    </source>
</reference>
<dbReference type="Proteomes" id="UP000295096">
    <property type="component" value="Unassembled WGS sequence"/>
</dbReference>
<gene>
    <name evidence="3" type="ORF">E2C06_18205</name>
</gene>
<proteinExistence type="predicted"/>
<sequence>MMHASNLRLPGEGVAEQPPPPVSGAPANEAPTDPSLWRALPGFVSRRTAFLATTAIVVCGVAGILYVGLSQPGPADFGLQMEAPAVAATPPSSPTLDRYGAVPAAPQPVAVLAETSAPVVPQAAPPPVPVAAAPVAASPAPRAEPDPLAEQRQLLQQATAPIVAPVAAPAPNEEVGKLSAMMTSVSALLSESLKAQIALRREVGQLQADLRSAQADVNSRIAFLEAKVSMAATQSVAAGAGSPPVAVTSAAGPQRPAAAPAPRSANAATTYRITGAANNLAYLVAINPAPGQPPAVEAKPGSDVPGYGKVLSITQKSTAWEILTERGTITN</sequence>
<evidence type="ECO:0000256" key="2">
    <source>
        <dbReference type="SAM" id="Phobius"/>
    </source>
</evidence>
<keyword evidence="2" id="KW-0472">Membrane</keyword>
<dbReference type="AlphaFoldDB" id="A0A4R5QDC3"/>
<keyword evidence="2" id="KW-0812">Transmembrane</keyword>
<keyword evidence="4" id="KW-1185">Reference proteome</keyword>
<evidence type="ECO:0000313" key="3">
    <source>
        <dbReference type="EMBL" id="TDH61172.1"/>
    </source>
</evidence>
<protein>
    <submittedName>
        <fullName evidence="3">Uncharacterized protein</fullName>
    </submittedName>
</protein>
<dbReference type="EMBL" id="SMSJ01000025">
    <property type="protein sequence ID" value="TDH61172.1"/>
    <property type="molecule type" value="Genomic_DNA"/>
</dbReference>
<accession>A0A4R5QDC3</accession>
<name>A0A4R5QDC3_9PROT</name>
<organism evidence="3 4">
    <name type="scientific">Dankookia rubra</name>
    <dbReference type="NCBI Taxonomy" id="1442381"/>
    <lineage>
        <taxon>Bacteria</taxon>
        <taxon>Pseudomonadati</taxon>
        <taxon>Pseudomonadota</taxon>
        <taxon>Alphaproteobacteria</taxon>
        <taxon>Acetobacterales</taxon>
        <taxon>Roseomonadaceae</taxon>
        <taxon>Dankookia</taxon>
    </lineage>
</organism>
<feature type="transmembrane region" description="Helical" evidence="2">
    <location>
        <begin position="48"/>
        <end position="69"/>
    </location>
</feature>
<feature type="region of interest" description="Disordered" evidence="1">
    <location>
        <begin position="1"/>
        <end position="33"/>
    </location>
</feature>
<evidence type="ECO:0000313" key="4">
    <source>
        <dbReference type="Proteomes" id="UP000295096"/>
    </source>
</evidence>
<keyword evidence="2" id="KW-1133">Transmembrane helix</keyword>
<comment type="caution">
    <text evidence="3">The sequence shown here is derived from an EMBL/GenBank/DDBJ whole genome shotgun (WGS) entry which is preliminary data.</text>
</comment>